<dbReference type="PANTHER" id="PTHR43140:SF1">
    <property type="entry name" value="TYPE I RESTRICTION ENZYME ECOKI SPECIFICITY SUBUNIT"/>
    <property type="match status" value="1"/>
</dbReference>
<dbReference type="PANTHER" id="PTHR43140">
    <property type="entry name" value="TYPE-1 RESTRICTION ENZYME ECOKI SPECIFICITY PROTEIN"/>
    <property type="match status" value="1"/>
</dbReference>
<keyword evidence="7" id="KW-0540">Nuclease</keyword>
<dbReference type="EMBL" id="JAAVJL010000001">
    <property type="protein sequence ID" value="NMF58044.1"/>
    <property type="molecule type" value="Genomic_DNA"/>
</dbReference>
<feature type="domain" description="Type I restriction modification DNA specificity" evidence="6">
    <location>
        <begin position="172"/>
        <end position="257"/>
    </location>
</feature>
<dbReference type="InterPro" id="IPR000055">
    <property type="entry name" value="Restrct_endonuc_typeI_TRD"/>
</dbReference>
<keyword evidence="3" id="KW-0238">DNA-binding</keyword>
<dbReference type="Proteomes" id="UP000738376">
    <property type="component" value="Unassembled WGS sequence"/>
</dbReference>
<feature type="domain" description="Type I restriction modification DNA specificity" evidence="6">
    <location>
        <begin position="350"/>
        <end position="528"/>
    </location>
</feature>
<accession>A0ABX1LT95</accession>
<comment type="similarity">
    <text evidence="1">Belongs to the type-I restriction system S methylase family.</text>
</comment>
<dbReference type="GO" id="GO:0004519">
    <property type="term" value="F:endonuclease activity"/>
    <property type="evidence" value="ECO:0007669"/>
    <property type="project" value="UniProtKB-KW"/>
</dbReference>
<evidence type="ECO:0000259" key="6">
    <source>
        <dbReference type="Pfam" id="PF01420"/>
    </source>
</evidence>
<sequence length="548" mass="62154">MDIADTFFKQFEILADAPNAVPKLRELILQLAVRGKLVSQDPNDEPASVLLEKIQNQKKDVVIKKSKQPDEENYSLGNLPDSWMWSNLYSIGIINPRNNFLDEESASFIPMNLVPQTLGGKLRWDVKKWGDIKKGFTHFADGDVVLAKITPCFQNGKAAVMRGLENGIGAGTTELLVFRPTKDLICPEYVLIHFKSPIFVDNAIPRLTGTAGQKRVPTDYFVYSPFPLPPLNEQKRIVEKVDKLMEWCDRLEKQQQQRRETCINLNRVALTQLTTAKTTDEFSDRWQKVHDNFDLLYSLPENVSQLRQSILQLAVMGKLVKQDSNDESALSMLKKQNPKIDKNNYFFSIPQNWILAKLEDLGDFIGGGTPSKSNLEFWNGDIPWISPRDMKKDYLYSGLHFITTEALKESTAQIIPKSSLLIVVRGMILAHSFPVAISMQPLSINQDMKALKLSNNEAAEYLLIACKALKCYFLAKVARSSHGTCKLDSRDLTQFLVPIPPLKEQKRIVAKVEEMMRLCDGLEAKLKDAETNRQKLLESVIRQVLSQI</sequence>
<dbReference type="InterPro" id="IPR044946">
    <property type="entry name" value="Restrct_endonuc_typeI_TRD_sf"/>
</dbReference>
<dbReference type="RefSeq" id="WP_169362988.1">
    <property type="nucleotide sequence ID" value="NZ_JAAVJL010000001.1"/>
</dbReference>
<name>A0ABX1LT95_9CYAN</name>
<comment type="subunit">
    <text evidence="4">The methyltransferase is composed of M and S polypeptides.</text>
</comment>
<organism evidence="7 8">
    <name type="scientific">Pseudanabaena yagii GIHE-NHR1</name>
    <dbReference type="NCBI Taxonomy" id="2722753"/>
    <lineage>
        <taxon>Bacteria</taxon>
        <taxon>Bacillati</taxon>
        <taxon>Cyanobacteriota</taxon>
        <taxon>Cyanophyceae</taxon>
        <taxon>Pseudanabaenales</taxon>
        <taxon>Pseudanabaenaceae</taxon>
        <taxon>Pseudanabaena</taxon>
        <taxon>Pseudanabaena yagii</taxon>
    </lineage>
</organism>
<gene>
    <name evidence="7" type="ORF">HC246_08410</name>
</gene>
<reference evidence="7 8" key="1">
    <citation type="submission" date="2020-03" db="EMBL/GenBank/DDBJ databases">
        <title>Draft Genome Sequence of 2-Methylisoborneol Producing Pseudanabaena yagii Strain GIHE-NHR1 Isolated from North Han River in South Korea.</title>
        <authorList>
            <person name="Jeong J."/>
        </authorList>
    </citation>
    <scope>NUCLEOTIDE SEQUENCE [LARGE SCALE GENOMIC DNA]</scope>
    <source>
        <strain evidence="7 8">GIHE-NHR1</strain>
    </source>
</reference>
<keyword evidence="5" id="KW-0175">Coiled coil</keyword>
<keyword evidence="7" id="KW-0378">Hydrolase</keyword>
<keyword evidence="2" id="KW-0680">Restriction system</keyword>
<evidence type="ECO:0000313" key="7">
    <source>
        <dbReference type="EMBL" id="NMF58044.1"/>
    </source>
</evidence>
<feature type="coiled-coil region" evidence="5">
    <location>
        <begin position="512"/>
        <end position="539"/>
    </location>
</feature>
<evidence type="ECO:0000256" key="4">
    <source>
        <dbReference type="ARBA" id="ARBA00038652"/>
    </source>
</evidence>
<dbReference type="InterPro" id="IPR051212">
    <property type="entry name" value="Type-I_RE_S_subunit"/>
</dbReference>
<evidence type="ECO:0000313" key="8">
    <source>
        <dbReference type="Proteomes" id="UP000738376"/>
    </source>
</evidence>
<evidence type="ECO:0000256" key="2">
    <source>
        <dbReference type="ARBA" id="ARBA00022747"/>
    </source>
</evidence>
<evidence type="ECO:0000256" key="5">
    <source>
        <dbReference type="SAM" id="Coils"/>
    </source>
</evidence>
<protein>
    <submittedName>
        <fullName evidence="7">Type I restriction endonuclease subunit S</fullName>
    </submittedName>
</protein>
<dbReference type="SUPFAM" id="SSF116734">
    <property type="entry name" value="DNA methylase specificity domain"/>
    <property type="match status" value="2"/>
</dbReference>
<dbReference type="CDD" id="cd17260">
    <property type="entry name" value="RMtype1_S_EcoEI-TRD1-CR1_like"/>
    <property type="match status" value="1"/>
</dbReference>
<keyword evidence="7" id="KW-0255">Endonuclease</keyword>
<comment type="caution">
    <text evidence="7">The sequence shown here is derived from an EMBL/GenBank/DDBJ whole genome shotgun (WGS) entry which is preliminary data.</text>
</comment>
<dbReference type="Pfam" id="PF01420">
    <property type="entry name" value="Methylase_S"/>
    <property type="match status" value="2"/>
</dbReference>
<keyword evidence="8" id="KW-1185">Reference proteome</keyword>
<evidence type="ECO:0000256" key="3">
    <source>
        <dbReference type="ARBA" id="ARBA00023125"/>
    </source>
</evidence>
<dbReference type="CDD" id="cd17249">
    <property type="entry name" value="RMtype1_S_EcoR124I-TRD2-CR2_like"/>
    <property type="match status" value="1"/>
</dbReference>
<proteinExistence type="inferred from homology"/>
<dbReference type="Gene3D" id="3.90.220.20">
    <property type="entry name" value="DNA methylase specificity domains"/>
    <property type="match status" value="2"/>
</dbReference>
<evidence type="ECO:0000256" key="1">
    <source>
        <dbReference type="ARBA" id="ARBA00010923"/>
    </source>
</evidence>